<dbReference type="InterPro" id="IPR017549">
    <property type="entry name" value="APMV_L690"/>
</dbReference>
<evidence type="ECO:0000313" key="1">
    <source>
        <dbReference type="EMBL" id="ARF08235.1"/>
    </source>
</evidence>
<organism evidence="1">
    <name type="scientific">Catovirus CTV1</name>
    <dbReference type="NCBI Taxonomy" id="1977631"/>
    <lineage>
        <taxon>Viruses</taxon>
        <taxon>Varidnaviria</taxon>
        <taxon>Bamfordvirae</taxon>
        <taxon>Nucleocytoviricota</taxon>
        <taxon>Megaviricetes</taxon>
        <taxon>Imitervirales</taxon>
        <taxon>Mimiviridae</taxon>
        <taxon>Klosneuvirinae</taxon>
        <taxon>Catovirus</taxon>
    </lineage>
</organism>
<reference evidence="1" key="1">
    <citation type="journal article" date="2017" name="Science">
        <title>Giant viruses with an expanded complement of translation system components.</title>
        <authorList>
            <person name="Schulz F."/>
            <person name="Yutin N."/>
            <person name="Ivanova N.N."/>
            <person name="Ortega D.R."/>
            <person name="Lee T.K."/>
            <person name="Vierheilig J."/>
            <person name="Daims H."/>
            <person name="Horn M."/>
            <person name="Wagner M."/>
            <person name="Jensen G.J."/>
            <person name="Kyrpides N.C."/>
            <person name="Koonin E.V."/>
            <person name="Woyke T."/>
        </authorList>
    </citation>
    <scope>NUCLEOTIDE SEQUENCE</scope>
    <source>
        <strain evidence="1">CTV1</strain>
    </source>
</reference>
<sequence>MKSKRNSVRFLVSNDEEEYGSKYEDEYLKNGWGLQIIDDSIWLSANKSNKLIQYQLNGKKLNSVDVAVPTALIENDDKKGLGAPLLYFVTEEGKLYELNFSLQDPVRLLVDNSGDNAMYTGLTKYKNLLYATDFHNKKIDVFDILQDFAMINMSFIDLYEPNEEYTPNNIVKVEDLLYVAYAEKDPNSNHSILGKGKGYINIFTAAGTFVKRFVSNGKLNSPYGLTLKKDTILVGNYGDGKINEYSLKGKHIGTLRNHKGKKIKLEGLSTLLNYNHEIYFDSGPNSGNDGILGKIFC</sequence>
<gene>
    <name evidence="1" type="ORF">Catovirus_1_285</name>
</gene>
<dbReference type="NCBIfam" id="TIGR03118">
    <property type="entry name" value="PEPCTERM_chp_1"/>
    <property type="match status" value="1"/>
</dbReference>
<dbReference type="EMBL" id="KY684083">
    <property type="protein sequence ID" value="ARF08235.1"/>
    <property type="molecule type" value="Genomic_DNA"/>
</dbReference>
<name>A0A1V0S947_9VIRU</name>
<dbReference type="Gene3D" id="2.120.10.30">
    <property type="entry name" value="TolB, C-terminal domain"/>
    <property type="match status" value="1"/>
</dbReference>
<accession>A0A1V0S947</accession>
<dbReference type="InterPro" id="IPR011042">
    <property type="entry name" value="6-blade_b-propeller_TolB-like"/>
</dbReference>
<proteinExistence type="predicted"/>
<dbReference type="SUPFAM" id="SSF63825">
    <property type="entry name" value="YWTD domain"/>
    <property type="match status" value="1"/>
</dbReference>
<protein>
    <submittedName>
        <fullName evidence="1">Uncharacterized protein</fullName>
    </submittedName>
</protein>